<dbReference type="AlphaFoldDB" id="A0A1F6D9F9"/>
<protein>
    <submittedName>
        <fullName evidence="2">Uncharacterized protein</fullName>
    </submittedName>
</protein>
<dbReference type="EMBL" id="MFKX01000007">
    <property type="protein sequence ID" value="OGG58046.1"/>
    <property type="molecule type" value="Genomic_DNA"/>
</dbReference>
<gene>
    <name evidence="2" type="ORF">A2853_00950</name>
</gene>
<proteinExistence type="predicted"/>
<feature type="transmembrane region" description="Helical" evidence="1">
    <location>
        <begin position="55"/>
        <end position="74"/>
    </location>
</feature>
<sequence>MSGGQLLENFVTYLINPAILVIFTAGFFLFTWGLVRFLLDLDKGANREQHIQHMVWGVVGMFVMASVYGILALLDNTFDLNAFSGTPDTSRWQDINIPRFF</sequence>
<evidence type="ECO:0000313" key="2">
    <source>
        <dbReference type="EMBL" id="OGG58046.1"/>
    </source>
</evidence>
<dbReference type="Proteomes" id="UP000177958">
    <property type="component" value="Unassembled WGS sequence"/>
</dbReference>
<organism evidence="2 3">
    <name type="scientific">Candidatus Kaiserbacteria bacterium RIFCSPHIGHO2_01_FULL_55_17</name>
    <dbReference type="NCBI Taxonomy" id="1798484"/>
    <lineage>
        <taxon>Bacteria</taxon>
        <taxon>Candidatus Kaiseribacteriota</taxon>
    </lineage>
</organism>
<comment type="caution">
    <text evidence="2">The sequence shown here is derived from an EMBL/GenBank/DDBJ whole genome shotgun (WGS) entry which is preliminary data.</text>
</comment>
<name>A0A1F6D9F9_9BACT</name>
<keyword evidence="1" id="KW-0472">Membrane</keyword>
<keyword evidence="1" id="KW-0812">Transmembrane</keyword>
<accession>A0A1F6D9F9</accession>
<keyword evidence="1" id="KW-1133">Transmembrane helix</keyword>
<reference evidence="2 3" key="1">
    <citation type="journal article" date="2016" name="Nat. Commun.">
        <title>Thousands of microbial genomes shed light on interconnected biogeochemical processes in an aquifer system.</title>
        <authorList>
            <person name="Anantharaman K."/>
            <person name="Brown C.T."/>
            <person name="Hug L.A."/>
            <person name="Sharon I."/>
            <person name="Castelle C.J."/>
            <person name="Probst A.J."/>
            <person name="Thomas B.C."/>
            <person name="Singh A."/>
            <person name="Wilkins M.J."/>
            <person name="Karaoz U."/>
            <person name="Brodie E.L."/>
            <person name="Williams K.H."/>
            <person name="Hubbard S.S."/>
            <person name="Banfield J.F."/>
        </authorList>
    </citation>
    <scope>NUCLEOTIDE SEQUENCE [LARGE SCALE GENOMIC DNA]</scope>
</reference>
<feature type="transmembrane region" description="Helical" evidence="1">
    <location>
        <begin position="12"/>
        <end position="35"/>
    </location>
</feature>
<evidence type="ECO:0000256" key="1">
    <source>
        <dbReference type="SAM" id="Phobius"/>
    </source>
</evidence>
<evidence type="ECO:0000313" key="3">
    <source>
        <dbReference type="Proteomes" id="UP000177958"/>
    </source>
</evidence>